<evidence type="ECO:0000259" key="10">
    <source>
        <dbReference type="PROSITE" id="PS52015"/>
    </source>
</evidence>
<name>A0ABP8IXS3_9BACT</name>
<dbReference type="PANTHER" id="PTHR33446">
    <property type="entry name" value="PROTEIN TONB-RELATED"/>
    <property type="match status" value="1"/>
</dbReference>
<dbReference type="RefSeq" id="WP_345222988.1">
    <property type="nucleotide sequence ID" value="NZ_BAABHA010000002.1"/>
</dbReference>
<dbReference type="NCBIfam" id="TIGR01352">
    <property type="entry name" value="tonB_Cterm"/>
    <property type="match status" value="1"/>
</dbReference>
<evidence type="ECO:0000256" key="5">
    <source>
        <dbReference type="ARBA" id="ARBA00022519"/>
    </source>
</evidence>
<evidence type="ECO:0000256" key="1">
    <source>
        <dbReference type="ARBA" id="ARBA00004383"/>
    </source>
</evidence>
<dbReference type="Proteomes" id="UP001500454">
    <property type="component" value="Unassembled WGS sequence"/>
</dbReference>
<evidence type="ECO:0000256" key="3">
    <source>
        <dbReference type="ARBA" id="ARBA00022448"/>
    </source>
</evidence>
<keyword evidence="3" id="KW-0813">Transport</keyword>
<dbReference type="InterPro" id="IPR006260">
    <property type="entry name" value="TonB/TolA_C"/>
</dbReference>
<gene>
    <name evidence="11" type="ORF">GCM10023186_16390</name>
</gene>
<keyword evidence="12" id="KW-1185">Reference proteome</keyword>
<keyword evidence="4" id="KW-1003">Cell membrane</keyword>
<dbReference type="InterPro" id="IPR037682">
    <property type="entry name" value="TonB_C"/>
</dbReference>
<organism evidence="11 12">
    <name type="scientific">Hymenobacter koreensis</name>
    <dbReference type="NCBI Taxonomy" id="1084523"/>
    <lineage>
        <taxon>Bacteria</taxon>
        <taxon>Pseudomonadati</taxon>
        <taxon>Bacteroidota</taxon>
        <taxon>Cytophagia</taxon>
        <taxon>Cytophagales</taxon>
        <taxon>Hymenobacteraceae</taxon>
        <taxon>Hymenobacter</taxon>
    </lineage>
</organism>
<dbReference type="Gene3D" id="3.30.1150.10">
    <property type="match status" value="1"/>
</dbReference>
<feature type="domain" description="TonB C-terminal" evidence="10">
    <location>
        <begin position="247"/>
        <end position="344"/>
    </location>
</feature>
<dbReference type="EMBL" id="BAABHA010000002">
    <property type="protein sequence ID" value="GAA4379146.1"/>
    <property type="molecule type" value="Genomic_DNA"/>
</dbReference>
<reference evidence="12" key="1">
    <citation type="journal article" date="2019" name="Int. J. Syst. Evol. Microbiol.">
        <title>The Global Catalogue of Microorganisms (GCM) 10K type strain sequencing project: providing services to taxonomists for standard genome sequencing and annotation.</title>
        <authorList>
            <consortium name="The Broad Institute Genomics Platform"/>
            <consortium name="The Broad Institute Genome Sequencing Center for Infectious Disease"/>
            <person name="Wu L."/>
            <person name="Ma J."/>
        </authorList>
    </citation>
    <scope>NUCLEOTIDE SEQUENCE [LARGE SCALE GENOMIC DNA]</scope>
    <source>
        <strain evidence="12">JCM 17924</strain>
    </source>
</reference>
<dbReference type="SUPFAM" id="SSF74653">
    <property type="entry name" value="TolA/TonB C-terminal domain"/>
    <property type="match status" value="1"/>
</dbReference>
<evidence type="ECO:0000256" key="6">
    <source>
        <dbReference type="ARBA" id="ARBA00022692"/>
    </source>
</evidence>
<proteinExistence type="inferred from homology"/>
<evidence type="ECO:0000256" key="8">
    <source>
        <dbReference type="ARBA" id="ARBA00022989"/>
    </source>
</evidence>
<keyword evidence="7" id="KW-0653">Protein transport</keyword>
<evidence type="ECO:0000313" key="11">
    <source>
        <dbReference type="EMBL" id="GAA4379146.1"/>
    </source>
</evidence>
<evidence type="ECO:0000313" key="12">
    <source>
        <dbReference type="Proteomes" id="UP001500454"/>
    </source>
</evidence>
<comment type="caution">
    <text evidence="11">The sequence shown here is derived from an EMBL/GenBank/DDBJ whole genome shotgun (WGS) entry which is preliminary data.</text>
</comment>
<keyword evidence="9" id="KW-0472">Membrane</keyword>
<dbReference type="Pfam" id="PF03544">
    <property type="entry name" value="TonB_C"/>
    <property type="match status" value="1"/>
</dbReference>
<evidence type="ECO:0000256" key="4">
    <source>
        <dbReference type="ARBA" id="ARBA00022475"/>
    </source>
</evidence>
<evidence type="ECO:0000256" key="9">
    <source>
        <dbReference type="ARBA" id="ARBA00023136"/>
    </source>
</evidence>
<comment type="subcellular location">
    <subcellularLocation>
        <location evidence="1">Cell inner membrane</location>
        <topology evidence="1">Single-pass membrane protein</topology>
        <orientation evidence="1">Periplasmic side</orientation>
    </subcellularLocation>
</comment>
<accession>A0ABP8IXS3</accession>
<protein>
    <recommendedName>
        <fullName evidence="10">TonB C-terminal domain-containing protein</fullName>
    </recommendedName>
</protein>
<keyword evidence="8" id="KW-1133">Transmembrane helix</keyword>
<comment type="similarity">
    <text evidence="2">Belongs to the TonB family.</text>
</comment>
<dbReference type="PROSITE" id="PS51257">
    <property type="entry name" value="PROKAR_LIPOPROTEIN"/>
    <property type="match status" value="1"/>
</dbReference>
<sequence length="485" mass="52653">MRTYRLIVGLLGLIGLGAIACQRENAAQTERPAPAAVTESVASADEVAADTLPAAARTTWHRLARRTRAGAPLVRYSAIKRSAQPDTAAPPADARLFDLTLKASEFFRIDPTTGAEVRGREGTIVRIPANALVDERQKPVTGQVWVELKECYSVADLLLSNHVSVAADGMPQQTAGMLLVRATTGNKVLQLAEGTALQIELPEETPIQPTLTLYHGQARRNQPVRWAAAAPAMLTSDRVYSRAYPMPGFRNGTADLNSLVRYPDAALRKGTKGLVLASFVVDENGEVVNPKIVRGLGNGCNEEVLRVLRYTSGRWTPGYRDGRAVKVKMTVPIRFNTDEGLLASTDSTLPPGEIVPNDVEPDEDAIKPSARGYASAQLGWLTWLRPWRTANHTAVTVAQEPDEHTSVRLVYPGAAAVLTGEAQNGQYVFAQAPSQQRAWLVGLRFTNGTPYLALRELVPGQEHTEALDFQETTLADLETSLAKLR</sequence>
<dbReference type="PROSITE" id="PS52015">
    <property type="entry name" value="TONB_CTD"/>
    <property type="match status" value="1"/>
</dbReference>
<dbReference type="PANTHER" id="PTHR33446:SF2">
    <property type="entry name" value="PROTEIN TONB"/>
    <property type="match status" value="1"/>
</dbReference>
<keyword evidence="6" id="KW-0812">Transmembrane</keyword>
<keyword evidence="5" id="KW-0997">Cell inner membrane</keyword>
<dbReference type="InterPro" id="IPR051045">
    <property type="entry name" value="TonB-dependent_transducer"/>
</dbReference>
<evidence type="ECO:0000256" key="7">
    <source>
        <dbReference type="ARBA" id="ARBA00022927"/>
    </source>
</evidence>
<evidence type="ECO:0000256" key="2">
    <source>
        <dbReference type="ARBA" id="ARBA00006555"/>
    </source>
</evidence>